<sequence length="132" mass="13716">MSCPATRLRQGFAGVKVQGRRSFSEGGRRGIQYAAASVATARYPTHASGILDRPVEPGDDSGGCGCDVELTRLEPALPVSRPKTVGPTASIGRTPCRSSCNPPSAASKPSSCASCRWSSRRCASTGSSRRSS</sequence>
<evidence type="ECO:0000256" key="1">
    <source>
        <dbReference type="SAM" id="MobiDB-lite"/>
    </source>
</evidence>
<evidence type="ECO:0000313" key="3">
    <source>
        <dbReference type="Proteomes" id="UP000289946"/>
    </source>
</evidence>
<evidence type="ECO:0000313" key="2">
    <source>
        <dbReference type="EMBL" id="RXG90433.1"/>
    </source>
</evidence>
<feature type="region of interest" description="Disordered" evidence="1">
    <location>
        <begin position="79"/>
        <end position="112"/>
    </location>
</feature>
<comment type="caution">
    <text evidence="2">The sequence shown here is derived from an EMBL/GenBank/DDBJ whole genome shotgun (WGS) entry which is preliminary data.</text>
</comment>
<feature type="compositionally biased region" description="Low complexity" evidence="1">
    <location>
        <begin position="98"/>
        <end position="112"/>
    </location>
</feature>
<dbReference type="EMBL" id="RDRA01000017">
    <property type="protein sequence ID" value="RXG90433.1"/>
    <property type="molecule type" value="Genomic_DNA"/>
</dbReference>
<proteinExistence type="predicted"/>
<accession>A0ABY0DE98</accession>
<name>A0ABY0DE98_9BRAD</name>
<dbReference type="Proteomes" id="UP000289946">
    <property type="component" value="Unassembled WGS sequence"/>
</dbReference>
<reference evidence="2 3" key="1">
    <citation type="submission" date="2018-10" db="EMBL/GenBank/DDBJ databases">
        <title>Bradyrhizobium sp. nov., isolated from effective nodules of peanut in China.</title>
        <authorList>
            <person name="Li Y."/>
        </authorList>
    </citation>
    <scope>NUCLEOTIDE SEQUENCE [LARGE SCALE GENOMIC DNA]</scope>
    <source>
        <strain evidence="2 3">CCBAU 51781</strain>
    </source>
</reference>
<organism evidence="2 3">
    <name type="scientific">Bradyrhizobium zhanjiangense</name>
    <dbReference type="NCBI Taxonomy" id="1325107"/>
    <lineage>
        <taxon>Bacteria</taxon>
        <taxon>Pseudomonadati</taxon>
        <taxon>Pseudomonadota</taxon>
        <taxon>Alphaproteobacteria</taxon>
        <taxon>Hyphomicrobiales</taxon>
        <taxon>Nitrobacteraceae</taxon>
        <taxon>Bradyrhizobium</taxon>
    </lineage>
</organism>
<protein>
    <submittedName>
        <fullName evidence="2">Uncharacterized protein</fullName>
    </submittedName>
</protein>
<gene>
    <name evidence="2" type="ORF">EAS62_28430</name>
</gene>
<keyword evidence="3" id="KW-1185">Reference proteome</keyword>